<dbReference type="InterPro" id="IPR000719">
    <property type="entry name" value="Prot_kinase_dom"/>
</dbReference>
<dbReference type="InParanoid" id="A0A0V0R8J8"/>
<keyword evidence="4" id="KW-0808">Transferase</keyword>
<protein>
    <recommendedName>
        <fullName evidence="1">Casein kinase I</fullName>
    </recommendedName>
</protein>
<dbReference type="PANTHER" id="PTHR11909">
    <property type="entry name" value="CASEIN KINASE-RELATED"/>
    <property type="match status" value="1"/>
</dbReference>
<dbReference type="AlphaFoldDB" id="A0A0V0R8J8"/>
<evidence type="ECO:0000313" key="4">
    <source>
        <dbReference type="EMBL" id="KRX10820.1"/>
    </source>
</evidence>
<dbReference type="InterPro" id="IPR050235">
    <property type="entry name" value="CK1_Ser-Thr_kinase"/>
</dbReference>
<gene>
    <name evidence="4" type="ORF">PPERSA_00990</name>
</gene>
<feature type="region of interest" description="Disordered" evidence="2">
    <location>
        <begin position="356"/>
        <end position="413"/>
    </location>
</feature>
<feature type="compositionally biased region" description="Polar residues" evidence="2">
    <location>
        <begin position="386"/>
        <end position="398"/>
    </location>
</feature>
<feature type="compositionally biased region" description="Polar residues" evidence="2">
    <location>
        <begin position="356"/>
        <end position="365"/>
    </location>
</feature>
<dbReference type="GO" id="GO:0005524">
    <property type="term" value="F:ATP binding"/>
    <property type="evidence" value="ECO:0007669"/>
    <property type="project" value="InterPro"/>
</dbReference>
<reference evidence="4 5" key="1">
    <citation type="journal article" date="2015" name="Sci. Rep.">
        <title>Genome of the facultative scuticociliatosis pathogen Pseudocohnilembus persalinus provides insight into its virulence through horizontal gene transfer.</title>
        <authorList>
            <person name="Xiong J."/>
            <person name="Wang G."/>
            <person name="Cheng J."/>
            <person name="Tian M."/>
            <person name="Pan X."/>
            <person name="Warren A."/>
            <person name="Jiang C."/>
            <person name="Yuan D."/>
            <person name="Miao W."/>
        </authorList>
    </citation>
    <scope>NUCLEOTIDE SEQUENCE [LARGE SCALE GENOMIC DNA]</scope>
    <source>
        <strain evidence="4">36N120E</strain>
    </source>
</reference>
<dbReference type="SUPFAM" id="SSF56112">
    <property type="entry name" value="Protein kinase-like (PK-like)"/>
    <property type="match status" value="1"/>
</dbReference>
<dbReference type="Gene3D" id="1.10.510.10">
    <property type="entry name" value="Transferase(Phosphotransferase) domain 1"/>
    <property type="match status" value="1"/>
</dbReference>
<feature type="compositionally biased region" description="Basic residues" evidence="2">
    <location>
        <begin position="402"/>
        <end position="413"/>
    </location>
</feature>
<proteinExistence type="predicted"/>
<accession>A0A0V0R8J8</accession>
<keyword evidence="4" id="KW-0418">Kinase</keyword>
<name>A0A0V0R8J8_PSEPJ</name>
<comment type="caution">
    <text evidence="4">The sequence shown here is derived from an EMBL/GenBank/DDBJ whole genome shotgun (WGS) entry which is preliminary data.</text>
</comment>
<dbReference type="InterPro" id="IPR011009">
    <property type="entry name" value="Kinase-like_dom_sf"/>
</dbReference>
<organism evidence="4 5">
    <name type="scientific">Pseudocohnilembus persalinus</name>
    <name type="common">Ciliate</name>
    <dbReference type="NCBI Taxonomy" id="266149"/>
    <lineage>
        <taxon>Eukaryota</taxon>
        <taxon>Sar</taxon>
        <taxon>Alveolata</taxon>
        <taxon>Ciliophora</taxon>
        <taxon>Intramacronucleata</taxon>
        <taxon>Oligohymenophorea</taxon>
        <taxon>Scuticociliatia</taxon>
        <taxon>Philasterida</taxon>
        <taxon>Pseudocohnilembidae</taxon>
        <taxon>Pseudocohnilembus</taxon>
    </lineage>
</organism>
<feature type="compositionally biased region" description="Low complexity" evidence="2">
    <location>
        <begin position="366"/>
        <end position="385"/>
    </location>
</feature>
<evidence type="ECO:0000313" key="5">
    <source>
        <dbReference type="Proteomes" id="UP000054937"/>
    </source>
</evidence>
<evidence type="ECO:0000256" key="1">
    <source>
        <dbReference type="ARBA" id="ARBA00023860"/>
    </source>
</evidence>
<feature type="domain" description="Protein kinase" evidence="3">
    <location>
        <begin position="1"/>
        <end position="178"/>
    </location>
</feature>
<sequence>MCKIIYIVPLKWNQLNPDTLKYFMKVKQYLKPENFMIGTGKKSNKFYTIDFGLSKKYIEQSSHQHIPFRDKKPLIGTARFASINAHKGCELSRRDDLESFAYMLVYLLTGTLPWIGIKAKNKDDKHTKVRQMKINMPEEDICDGCPKQFVTFLKYAKSLDFQEKPNYTYIQNLFQELMDQYNYLDDNVFDWYLLQEQVQQIPPIINDIDYEQYLPFNEDACDDEKEFIKSLNLDSLKNDPDLSPELLGDLIPLCDIKLPEELRTIKPVLQTEFQDQGQNWKQQQQECVRILKEQQFLSNEKEMRGSQYNQFQQSNFNISQQSKNQLPPEEVTFTVREGYNSSNKQQQSQFQQKFGTGNNLQNQLGSNYNNINFNGNIQNSGNNYNKQQISEFQNSNPSVRPGHQKKKSGCQIF</sequence>
<dbReference type="EMBL" id="LDAU01000019">
    <property type="protein sequence ID" value="KRX10820.1"/>
    <property type="molecule type" value="Genomic_DNA"/>
</dbReference>
<dbReference type="Proteomes" id="UP000054937">
    <property type="component" value="Unassembled WGS sequence"/>
</dbReference>
<dbReference type="OrthoDB" id="2687620at2759"/>
<dbReference type="PROSITE" id="PS50011">
    <property type="entry name" value="PROTEIN_KINASE_DOM"/>
    <property type="match status" value="1"/>
</dbReference>
<evidence type="ECO:0000259" key="3">
    <source>
        <dbReference type="PROSITE" id="PS50011"/>
    </source>
</evidence>
<evidence type="ECO:0000256" key="2">
    <source>
        <dbReference type="SAM" id="MobiDB-lite"/>
    </source>
</evidence>
<keyword evidence="5" id="KW-1185">Reference proteome</keyword>
<dbReference type="GO" id="GO:0004672">
    <property type="term" value="F:protein kinase activity"/>
    <property type="evidence" value="ECO:0007669"/>
    <property type="project" value="InterPro"/>
</dbReference>